<dbReference type="Pfam" id="PF00867">
    <property type="entry name" value="XPG_I"/>
    <property type="match status" value="1"/>
</dbReference>
<evidence type="ECO:0000256" key="13">
    <source>
        <dbReference type="SAM" id="MobiDB-lite"/>
    </source>
</evidence>
<dbReference type="PRINTS" id="PR00066">
    <property type="entry name" value="XRODRMPGMNTG"/>
</dbReference>
<dbReference type="InterPro" id="IPR029060">
    <property type="entry name" value="PIN-like_dom_sf"/>
</dbReference>
<evidence type="ECO:0000256" key="10">
    <source>
        <dbReference type="ARBA" id="ARBA00023204"/>
    </source>
</evidence>
<sequence>MGVHGLWTVVQPCARPIKLEALNKKRLAVDASIWIYQFLKAVRDKEGNALRNSHIVGFFRRICKLLYFGIKPVFVFDGGAPVLKRQTIANRKKRREGRREDAVRTAGKLLAVQLQRTAEEEAANRRRGRNEEEEVVPDNPVYVNDAFMTESEKRQTRSFKKRDAYHLPDMQASLEEMGAPNDPRIMSHEELEEYARQFHQGEDINLYDFSKIDFDSPFFVSLPATDRYNILNAARLRSRLRMGYSKEQLDNMFPDRMAFSKFQIERVKERNDLTQRLMNINGMNGEDAMHRSGQRIAGERGKEYVLVKDDTIEGGWVLGVVGNKEGHEDKPIDVDQYGQQKVFAEKEDLSDDDDGGFEDVPIEGLNRLPKLPFLRDSVLDESIRSQLRQGVGRGSSGEVNQGSIGLQHANDDSLFVEDGQHGISWKHKHHELDDLFNGSEDDEDGALQRAIAMSLETGNPADDDDLPEISLNRIHAPLPPTHEASTNIADQSDDEEMDFAAALAQSKRIAKVPSKAAGNPFDGPLPFESLKLGRPSNKENPERQDVSASASEKIPTNAIKDGQILPPWFSGPFQSANGVEFIADEAHDYQERKRPKVTLTPDHVFVNDEDMHEVDAVKTPSDSKEVVDLDSTSEGEAGKGQYIQASHEASPIEEVTSVKANAPEFENIKASAIHREDAIPGEEHKDSMMGDTASHVDAEADVTRFEASPSPEFEDVTLQPEIKPVEEPPVPDQVGLPEELLDEEGFSDPEDEDLIQQLAAEGEEHVRFAATLNPASHVETPFDYEQELKQLRSQQKKDRRDADEVSQVMITECQQLLTLFGLPYVTAPMEAEAQCAELVSLGLVDGIITDDSDIFLFGGTRVYKNMFNQSKFVECYLTTDLEKEYSLFRTKLIRLAHLLGSDYTEGIPGIGPVTALEVLTEFANLEEFRDWWTQVQTSLNMPDDTHAAFYKKFKKHAAKIFLPPSFPDPRVDVAYLEPEVDSDPSPFQWGVPDLHGLRNYLMSTIGWSQERTDEVLVPVIRDMNRREQEGTQSNITSFFSGPLGAGAFAPRVRSGGQTRMEKAFSRLRQQAVPVEQPNLPDVEGDPVAGDALENEAPSNHSSGKETGTKRGRRGPQNEWDGADGTGDNTASNKKRRTRRGT</sequence>
<dbReference type="Pfam" id="PF00752">
    <property type="entry name" value="XPG_N"/>
    <property type="match status" value="1"/>
</dbReference>
<dbReference type="Proteomes" id="UP000188318">
    <property type="component" value="Unassembled WGS sequence"/>
</dbReference>
<dbReference type="OrthoDB" id="31113at2759"/>
<keyword evidence="17" id="KW-1185">Reference proteome</keyword>
<dbReference type="InterPro" id="IPR006084">
    <property type="entry name" value="XPG/Rad2"/>
</dbReference>
<evidence type="ECO:0000259" key="14">
    <source>
        <dbReference type="SMART" id="SM00484"/>
    </source>
</evidence>
<evidence type="ECO:0000256" key="5">
    <source>
        <dbReference type="ARBA" id="ARBA00022723"/>
    </source>
</evidence>
<dbReference type="GO" id="GO:0004520">
    <property type="term" value="F:DNA endonuclease activity"/>
    <property type="evidence" value="ECO:0007669"/>
    <property type="project" value="TreeGrafter"/>
</dbReference>
<dbReference type="AlphaFoldDB" id="A0A1R3RER8"/>
<dbReference type="InterPro" id="IPR001044">
    <property type="entry name" value="XPG/Rad2_eukaryotes"/>
</dbReference>
<dbReference type="InterPro" id="IPR036279">
    <property type="entry name" value="5-3_exonuclease_C_sf"/>
</dbReference>
<keyword evidence="9" id="KW-0460">Magnesium</keyword>
<evidence type="ECO:0000256" key="6">
    <source>
        <dbReference type="ARBA" id="ARBA00022759"/>
    </source>
</evidence>
<dbReference type="CDD" id="cd09868">
    <property type="entry name" value="PIN_XPG_RAD2"/>
    <property type="match status" value="2"/>
</dbReference>
<dbReference type="PROSITE" id="PS00841">
    <property type="entry name" value="XPG_1"/>
    <property type="match status" value="1"/>
</dbReference>
<evidence type="ECO:0000256" key="8">
    <source>
        <dbReference type="ARBA" id="ARBA00022801"/>
    </source>
</evidence>
<organism evidence="16 17">
    <name type="scientific">Aspergillus carbonarius (strain ITEM 5010)</name>
    <dbReference type="NCBI Taxonomy" id="602072"/>
    <lineage>
        <taxon>Eukaryota</taxon>
        <taxon>Fungi</taxon>
        <taxon>Dikarya</taxon>
        <taxon>Ascomycota</taxon>
        <taxon>Pezizomycotina</taxon>
        <taxon>Eurotiomycetes</taxon>
        <taxon>Eurotiomycetidae</taxon>
        <taxon>Eurotiales</taxon>
        <taxon>Aspergillaceae</taxon>
        <taxon>Aspergillus</taxon>
        <taxon>Aspergillus subgen. Circumdati</taxon>
    </lineage>
</organism>
<dbReference type="FunFam" id="3.40.50.1010:FF:000025">
    <property type="entry name" value="DNA repair protein RAD2"/>
    <property type="match status" value="1"/>
</dbReference>
<dbReference type="GO" id="GO:0003697">
    <property type="term" value="F:single-stranded DNA binding"/>
    <property type="evidence" value="ECO:0007669"/>
    <property type="project" value="InterPro"/>
</dbReference>
<keyword evidence="6" id="KW-0255">Endonuclease</keyword>
<dbReference type="SMART" id="SM00279">
    <property type="entry name" value="HhH2"/>
    <property type="match status" value="1"/>
</dbReference>
<dbReference type="CDD" id="cd09904">
    <property type="entry name" value="H3TH_XPG"/>
    <property type="match status" value="1"/>
</dbReference>
<dbReference type="OMA" id="PNSMDFS"/>
<feature type="region of interest" description="Disordered" evidence="13">
    <location>
        <begin position="1071"/>
        <end position="1141"/>
    </location>
</feature>
<dbReference type="FunFam" id="1.10.150.20:FF:000092">
    <property type="entry name" value="DNA excision repair protein Rad2"/>
    <property type="match status" value="1"/>
</dbReference>
<keyword evidence="8" id="KW-0378">Hydrolase</keyword>
<dbReference type="PANTHER" id="PTHR16171">
    <property type="entry name" value="DNA REPAIR PROTEIN COMPLEMENTING XP-G CELLS-RELATED"/>
    <property type="match status" value="1"/>
</dbReference>
<evidence type="ECO:0000256" key="11">
    <source>
        <dbReference type="ARBA" id="ARBA00023242"/>
    </source>
</evidence>
<dbReference type="STRING" id="602072.A0A1R3RER8"/>
<evidence type="ECO:0000256" key="9">
    <source>
        <dbReference type="ARBA" id="ARBA00022842"/>
    </source>
</evidence>
<dbReference type="PROSITE" id="PS00842">
    <property type="entry name" value="XPG_2"/>
    <property type="match status" value="1"/>
</dbReference>
<dbReference type="EMBL" id="KV907505">
    <property type="protein sequence ID" value="OOF92975.1"/>
    <property type="molecule type" value="Genomic_DNA"/>
</dbReference>
<evidence type="ECO:0000256" key="7">
    <source>
        <dbReference type="ARBA" id="ARBA00022763"/>
    </source>
</evidence>
<feature type="region of interest" description="Disordered" evidence="13">
    <location>
        <begin position="514"/>
        <end position="555"/>
    </location>
</feature>
<dbReference type="SMART" id="SM00484">
    <property type="entry name" value="XPGI"/>
    <property type="match status" value="1"/>
</dbReference>
<dbReference type="FunFam" id="3.40.50.1010:FF:000061">
    <property type="entry name" value="Single-stranded DNA endonuclease (Eurofung)"/>
    <property type="match status" value="1"/>
</dbReference>
<keyword evidence="10" id="KW-0234">DNA repair</keyword>
<dbReference type="PANTHER" id="PTHR16171:SF7">
    <property type="entry name" value="DNA REPAIR PROTEIN RAD2"/>
    <property type="match status" value="1"/>
</dbReference>
<evidence type="ECO:0000259" key="15">
    <source>
        <dbReference type="SMART" id="SM00485"/>
    </source>
</evidence>
<evidence type="ECO:0000256" key="12">
    <source>
        <dbReference type="ARBA" id="ARBA00053135"/>
    </source>
</evidence>
<feature type="domain" description="XPG-I" evidence="14">
    <location>
        <begin position="818"/>
        <end position="887"/>
    </location>
</feature>
<dbReference type="SMART" id="SM00485">
    <property type="entry name" value="XPGN"/>
    <property type="match status" value="1"/>
</dbReference>
<comment type="similarity">
    <text evidence="3">Belongs to the XPG/RAD2 endonuclease family. XPG subfamily.</text>
</comment>
<dbReference type="InterPro" id="IPR006085">
    <property type="entry name" value="XPG_DNA_repair_N"/>
</dbReference>
<dbReference type="PRINTS" id="PR00853">
    <property type="entry name" value="XPGRADSUPER"/>
</dbReference>
<evidence type="ECO:0000313" key="16">
    <source>
        <dbReference type="EMBL" id="OOF92975.1"/>
    </source>
</evidence>
<keyword evidence="4" id="KW-0540">Nuclease</keyword>
<evidence type="ECO:0000313" key="17">
    <source>
        <dbReference type="Proteomes" id="UP000188318"/>
    </source>
</evidence>
<dbReference type="InterPro" id="IPR019974">
    <property type="entry name" value="XPG_CS"/>
</dbReference>
<keyword evidence="7" id="KW-0227">DNA damage</keyword>
<dbReference type="Gene3D" id="3.40.50.1010">
    <property type="entry name" value="5'-nuclease"/>
    <property type="match status" value="2"/>
</dbReference>
<keyword evidence="5" id="KW-0479">Metal-binding</keyword>
<evidence type="ECO:0000256" key="4">
    <source>
        <dbReference type="ARBA" id="ARBA00022722"/>
    </source>
</evidence>
<dbReference type="Gene3D" id="1.10.150.20">
    <property type="entry name" value="5' to 3' exonuclease, C-terminal subdomain"/>
    <property type="match status" value="1"/>
</dbReference>
<gene>
    <name evidence="16" type="ORF">ASPCADRAFT_173624</name>
</gene>
<dbReference type="InterPro" id="IPR003903">
    <property type="entry name" value="UIM_dom"/>
</dbReference>
<dbReference type="GO" id="GO:0005634">
    <property type="term" value="C:nucleus"/>
    <property type="evidence" value="ECO:0007669"/>
    <property type="project" value="UniProtKB-SubCell"/>
</dbReference>
<dbReference type="SUPFAM" id="SSF47807">
    <property type="entry name" value="5' to 3' exonuclease, C-terminal subdomain"/>
    <property type="match status" value="1"/>
</dbReference>
<dbReference type="GO" id="GO:0006289">
    <property type="term" value="P:nucleotide-excision repair"/>
    <property type="evidence" value="ECO:0007669"/>
    <property type="project" value="InterPro"/>
</dbReference>
<comment type="function">
    <text evidence="12">Single-stranded DNA endonuclease involved in excision repair of DNA damaged with UV light, bulky adducts, or cross-linking agents. Essential for the incision step of excision-repair.</text>
</comment>
<dbReference type="VEuPathDB" id="FungiDB:ASPCADRAFT_173624"/>
<evidence type="ECO:0000256" key="3">
    <source>
        <dbReference type="ARBA" id="ARBA00005283"/>
    </source>
</evidence>
<keyword evidence="11" id="KW-0539">Nucleus</keyword>
<dbReference type="GO" id="GO:0016788">
    <property type="term" value="F:hydrolase activity, acting on ester bonds"/>
    <property type="evidence" value="ECO:0007669"/>
    <property type="project" value="InterPro"/>
</dbReference>
<accession>A0A1R3RER8</accession>
<dbReference type="SUPFAM" id="SSF88723">
    <property type="entry name" value="PIN domain-like"/>
    <property type="match status" value="1"/>
</dbReference>
<dbReference type="InterPro" id="IPR006086">
    <property type="entry name" value="XPG-I_dom"/>
</dbReference>
<reference evidence="17" key="1">
    <citation type="journal article" date="2017" name="Genome Biol.">
        <title>Comparative genomics reveals high biological diversity and specific adaptations in the industrially and medically important fungal genus Aspergillus.</title>
        <authorList>
            <person name="de Vries R.P."/>
            <person name="Riley R."/>
            <person name="Wiebenga A."/>
            <person name="Aguilar-Osorio G."/>
            <person name="Amillis S."/>
            <person name="Uchima C.A."/>
            <person name="Anderluh G."/>
            <person name="Asadollahi M."/>
            <person name="Askin M."/>
            <person name="Barry K."/>
            <person name="Battaglia E."/>
            <person name="Bayram O."/>
            <person name="Benocci T."/>
            <person name="Braus-Stromeyer S.A."/>
            <person name="Caldana C."/>
            <person name="Canovas D."/>
            <person name="Cerqueira G.C."/>
            <person name="Chen F."/>
            <person name="Chen W."/>
            <person name="Choi C."/>
            <person name="Clum A."/>
            <person name="Dos Santos R.A."/>
            <person name="Damasio A.R."/>
            <person name="Diallinas G."/>
            <person name="Emri T."/>
            <person name="Fekete E."/>
            <person name="Flipphi M."/>
            <person name="Freyberg S."/>
            <person name="Gallo A."/>
            <person name="Gournas C."/>
            <person name="Habgood R."/>
            <person name="Hainaut M."/>
            <person name="Harispe M.L."/>
            <person name="Henrissat B."/>
            <person name="Hilden K.S."/>
            <person name="Hope R."/>
            <person name="Hossain A."/>
            <person name="Karabika E."/>
            <person name="Karaffa L."/>
            <person name="Karanyi Z."/>
            <person name="Krasevec N."/>
            <person name="Kuo A."/>
            <person name="Kusch H."/>
            <person name="LaButti K."/>
            <person name="Lagendijk E.L."/>
            <person name="Lapidus A."/>
            <person name="Levasseur A."/>
            <person name="Lindquist E."/>
            <person name="Lipzen A."/>
            <person name="Logrieco A.F."/>
            <person name="MacCabe A."/>
            <person name="Maekelae M.R."/>
            <person name="Malavazi I."/>
            <person name="Melin P."/>
            <person name="Meyer V."/>
            <person name="Mielnichuk N."/>
            <person name="Miskei M."/>
            <person name="Molnar A.P."/>
            <person name="Mule G."/>
            <person name="Ngan C.Y."/>
            <person name="Orejas M."/>
            <person name="Orosz E."/>
            <person name="Ouedraogo J.P."/>
            <person name="Overkamp K.M."/>
            <person name="Park H.-S."/>
            <person name="Perrone G."/>
            <person name="Piumi F."/>
            <person name="Punt P.J."/>
            <person name="Ram A.F."/>
            <person name="Ramon A."/>
            <person name="Rauscher S."/>
            <person name="Record E."/>
            <person name="Riano-Pachon D.M."/>
            <person name="Robert V."/>
            <person name="Roehrig J."/>
            <person name="Ruller R."/>
            <person name="Salamov A."/>
            <person name="Salih N.S."/>
            <person name="Samson R.A."/>
            <person name="Sandor E."/>
            <person name="Sanguinetti M."/>
            <person name="Schuetze T."/>
            <person name="Sepcic K."/>
            <person name="Shelest E."/>
            <person name="Sherlock G."/>
            <person name="Sophianopoulou V."/>
            <person name="Squina F.M."/>
            <person name="Sun H."/>
            <person name="Susca A."/>
            <person name="Todd R.B."/>
            <person name="Tsang A."/>
            <person name="Unkles S.E."/>
            <person name="van de Wiele N."/>
            <person name="van Rossen-Uffink D."/>
            <person name="Oliveira J.V."/>
            <person name="Vesth T.C."/>
            <person name="Visser J."/>
            <person name="Yu J.-H."/>
            <person name="Zhou M."/>
            <person name="Andersen M.R."/>
            <person name="Archer D.B."/>
            <person name="Baker S.E."/>
            <person name="Benoit I."/>
            <person name="Brakhage A.A."/>
            <person name="Braus G.H."/>
            <person name="Fischer R."/>
            <person name="Frisvad J.C."/>
            <person name="Goldman G.H."/>
            <person name="Houbraken J."/>
            <person name="Oakley B."/>
            <person name="Pocsi I."/>
            <person name="Scazzocchio C."/>
            <person name="Seiboth B."/>
            <person name="vanKuyk P.A."/>
            <person name="Wortman J."/>
            <person name="Dyer P.S."/>
            <person name="Grigoriev I.V."/>
        </authorList>
    </citation>
    <scope>NUCLEOTIDE SEQUENCE [LARGE SCALE GENOMIC DNA]</scope>
    <source>
        <strain evidence="17">ITEM 5010</strain>
    </source>
</reference>
<feature type="compositionally biased region" description="Basic residues" evidence="13">
    <location>
        <begin position="1132"/>
        <end position="1141"/>
    </location>
</feature>
<dbReference type="GO" id="GO:0046872">
    <property type="term" value="F:metal ion binding"/>
    <property type="evidence" value="ECO:0007669"/>
    <property type="project" value="UniProtKB-KW"/>
</dbReference>
<evidence type="ECO:0000256" key="1">
    <source>
        <dbReference type="ARBA" id="ARBA00001946"/>
    </source>
</evidence>
<comment type="cofactor">
    <cofactor evidence="1">
        <name>Mg(2+)</name>
        <dbReference type="ChEBI" id="CHEBI:18420"/>
    </cofactor>
</comment>
<comment type="subcellular location">
    <subcellularLocation>
        <location evidence="2">Nucleus</location>
    </subcellularLocation>
</comment>
<dbReference type="InterPro" id="IPR008918">
    <property type="entry name" value="HhH2"/>
</dbReference>
<proteinExistence type="inferred from homology"/>
<protein>
    <submittedName>
        <fullName evidence="16">Uncharacterized protein</fullName>
    </submittedName>
</protein>
<evidence type="ECO:0000256" key="2">
    <source>
        <dbReference type="ARBA" id="ARBA00004123"/>
    </source>
</evidence>
<feature type="compositionally biased region" description="Basic and acidic residues" evidence="13">
    <location>
        <begin position="536"/>
        <end position="545"/>
    </location>
</feature>
<dbReference type="SMART" id="SM00726">
    <property type="entry name" value="UIM"/>
    <property type="match status" value="2"/>
</dbReference>
<feature type="domain" description="XPG N-terminal" evidence="15">
    <location>
        <begin position="1"/>
        <end position="98"/>
    </location>
</feature>
<name>A0A1R3RER8_ASPC5</name>